<dbReference type="OrthoDB" id="610608at2759"/>
<dbReference type="InterPro" id="IPR007173">
    <property type="entry name" value="ALO_C"/>
</dbReference>
<protein>
    <recommendedName>
        <fullName evidence="2">D-arabinono-1,4-lactone oxidase C-terminal domain-containing protein</fullName>
    </recommendedName>
</protein>
<evidence type="ECO:0000313" key="4">
    <source>
        <dbReference type="Proteomes" id="UP000070444"/>
    </source>
</evidence>
<dbReference type="AlphaFoldDB" id="A0A137P6L5"/>
<accession>A0A137P6L5</accession>
<dbReference type="InterPro" id="IPR010031">
    <property type="entry name" value="FAD_lactone_oxidase-like"/>
</dbReference>
<dbReference type="GO" id="GO:0016020">
    <property type="term" value="C:membrane"/>
    <property type="evidence" value="ECO:0007669"/>
    <property type="project" value="InterPro"/>
</dbReference>
<reference evidence="3 4" key="1">
    <citation type="journal article" date="2015" name="Genome Biol. Evol.">
        <title>Phylogenomic analyses indicate that early fungi evolved digesting cell walls of algal ancestors of land plants.</title>
        <authorList>
            <person name="Chang Y."/>
            <person name="Wang S."/>
            <person name="Sekimoto S."/>
            <person name="Aerts A.L."/>
            <person name="Choi C."/>
            <person name="Clum A."/>
            <person name="LaButti K.M."/>
            <person name="Lindquist E.A."/>
            <person name="Yee Ngan C."/>
            <person name="Ohm R.A."/>
            <person name="Salamov A.A."/>
            <person name="Grigoriev I.V."/>
            <person name="Spatafora J.W."/>
            <person name="Berbee M.L."/>
        </authorList>
    </citation>
    <scope>NUCLEOTIDE SEQUENCE [LARGE SCALE GENOMIC DNA]</scope>
    <source>
        <strain evidence="3 4">NRRL 28638</strain>
    </source>
</reference>
<dbReference type="Pfam" id="PF04030">
    <property type="entry name" value="ALO"/>
    <property type="match status" value="1"/>
</dbReference>
<sequence length="314" mass="36209">MARKSDVFQFWWLPTNKKVVISEGNTISNEVKGNAKTMMTPNVSPLSAYFSNYFVEFLQYMNHTYLMNQVQKDTEDSLYKAVYSKDGIFIDEDGRFINPAIGYSYKLMANKCHACAWGNGIDKLLVLPVDLAISLPLSRFPEVIADMNKIFQLHPTPFPWFGLFFRFSTPTRGIMSLANREEYFHIEWLNILRKNQFEDAPFGMSISQSIYQLFVIKYGGRPHWGKTGLAYLNYGSISSRYDLELFQQAMQKYDPNGLFLNKFGKRLLRSGDEAYDIPSKVTRCAILNYCICKKDSDCPINYKCGNLVGYNVCY</sequence>
<evidence type="ECO:0000259" key="2">
    <source>
        <dbReference type="Pfam" id="PF04030"/>
    </source>
</evidence>
<dbReference type="Gene3D" id="3.30.70.2520">
    <property type="match status" value="1"/>
</dbReference>
<dbReference type="EMBL" id="KQ964496">
    <property type="protein sequence ID" value="KXN70657.1"/>
    <property type="molecule type" value="Genomic_DNA"/>
</dbReference>
<dbReference type="PANTHER" id="PTHR43762">
    <property type="entry name" value="L-GULONOLACTONE OXIDASE"/>
    <property type="match status" value="1"/>
</dbReference>
<keyword evidence="4" id="KW-1185">Reference proteome</keyword>
<feature type="domain" description="D-arabinono-1,4-lactone oxidase C-terminal" evidence="2">
    <location>
        <begin position="2"/>
        <end position="266"/>
    </location>
</feature>
<evidence type="ECO:0000313" key="3">
    <source>
        <dbReference type="EMBL" id="KXN70657.1"/>
    </source>
</evidence>
<dbReference type="PANTHER" id="PTHR43762:SF1">
    <property type="entry name" value="D-ARABINONO-1,4-LACTONE OXIDASE"/>
    <property type="match status" value="1"/>
</dbReference>
<dbReference type="GO" id="GO:0003885">
    <property type="term" value="F:D-arabinono-1,4-lactone oxidase activity"/>
    <property type="evidence" value="ECO:0007669"/>
    <property type="project" value="InterPro"/>
</dbReference>
<dbReference type="STRING" id="796925.A0A137P6L5"/>
<name>A0A137P6L5_CONC2</name>
<keyword evidence="1" id="KW-0560">Oxidoreductase</keyword>
<proteinExistence type="predicted"/>
<gene>
    <name evidence="3" type="ORF">CONCODRAFT_6736</name>
</gene>
<dbReference type="Proteomes" id="UP000070444">
    <property type="component" value="Unassembled WGS sequence"/>
</dbReference>
<evidence type="ECO:0000256" key="1">
    <source>
        <dbReference type="ARBA" id="ARBA00023002"/>
    </source>
</evidence>
<organism evidence="3 4">
    <name type="scientific">Conidiobolus coronatus (strain ATCC 28846 / CBS 209.66 / NRRL 28638)</name>
    <name type="common">Delacroixia coronata</name>
    <dbReference type="NCBI Taxonomy" id="796925"/>
    <lineage>
        <taxon>Eukaryota</taxon>
        <taxon>Fungi</taxon>
        <taxon>Fungi incertae sedis</taxon>
        <taxon>Zoopagomycota</taxon>
        <taxon>Entomophthoromycotina</taxon>
        <taxon>Entomophthoromycetes</taxon>
        <taxon>Entomophthorales</taxon>
        <taxon>Ancylistaceae</taxon>
        <taxon>Conidiobolus</taxon>
    </lineage>
</organism>